<dbReference type="InterPro" id="IPR013429">
    <property type="entry name" value="Regulatory_FmdB_Zinc_ribbon"/>
</dbReference>
<dbReference type="EMBL" id="JACHHG010000001">
    <property type="protein sequence ID" value="MBB6096626.1"/>
    <property type="molecule type" value="Genomic_DNA"/>
</dbReference>
<comment type="caution">
    <text evidence="2">The sequence shown here is derived from an EMBL/GenBank/DDBJ whole genome shotgun (WGS) entry which is preliminary data.</text>
</comment>
<gene>
    <name evidence="2" type="ORF">HNR42_000038</name>
</gene>
<feature type="domain" description="Putative regulatory protein FmdB zinc ribbon" evidence="1">
    <location>
        <begin position="1"/>
        <end position="41"/>
    </location>
</feature>
<sequence>MPTYTYKNLKTEEIFEVQQRITEAPLTVHPETGDPIKRLVSRPGIAFKGSGFYVNDSRPARSESSSAD</sequence>
<proteinExistence type="predicted"/>
<dbReference type="PANTHER" id="PTHR34404">
    <property type="entry name" value="REGULATORY PROTEIN, FMDB FAMILY"/>
    <property type="match status" value="1"/>
</dbReference>
<dbReference type="NCBIfam" id="TIGR02605">
    <property type="entry name" value="CxxC_CxxC_SSSS"/>
    <property type="match status" value="1"/>
</dbReference>
<dbReference type="RefSeq" id="WP_183983295.1">
    <property type="nucleotide sequence ID" value="NZ_JACHHG010000001.1"/>
</dbReference>
<evidence type="ECO:0000313" key="2">
    <source>
        <dbReference type="EMBL" id="MBB6096626.1"/>
    </source>
</evidence>
<evidence type="ECO:0000313" key="3">
    <source>
        <dbReference type="Proteomes" id="UP000569951"/>
    </source>
</evidence>
<dbReference type="Proteomes" id="UP000569951">
    <property type="component" value="Unassembled WGS sequence"/>
</dbReference>
<dbReference type="AlphaFoldDB" id="A0A841HUN3"/>
<accession>A0A841HUN3</accession>
<keyword evidence="3" id="KW-1185">Reference proteome</keyword>
<organism evidence="2 3">
    <name type="scientific">Deinobacterium chartae</name>
    <dbReference type="NCBI Taxonomy" id="521158"/>
    <lineage>
        <taxon>Bacteria</taxon>
        <taxon>Thermotogati</taxon>
        <taxon>Deinococcota</taxon>
        <taxon>Deinococci</taxon>
        <taxon>Deinococcales</taxon>
        <taxon>Deinococcaceae</taxon>
        <taxon>Deinobacterium</taxon>
    </lineage>
</organism>
<dbReference type="SMART" id="SM00834">
    <property type="entry name" value="CxxC_CXXC_SSSS"/>
    <property type="match status" value="1"/>
</dbReference>
<dbReference type="PANTHER" id="PTHR34404:SF2">
    <property type="entry name" value="CONSERVED SERINE RICH PROTEIN"/>
    <property type="match status" value="1"/>
</dbReference>
<evidence type="ECO:0000259" key="1">
    <source>
        <dbReference type="SMART" id="SM00834"/>
    </source>
</evidence>
<protein>
    <submittedName>
        <fullName evidence="2">Putative FmdB family regulatory protein</fullName>
    </submittedName>
</protein>
<name>A0A841HUN3_9DEIO</name>
<reference evidence="2 3" key="1">
    <citation type="submission" date="2020-08" db="EMBL/GenBank/DDBJ databases">
        <title>Genomic Encyclopedia of Type Strains, Phase IV (KMG-IV): sequencing the most valuable type-strain genomes for metagenomic binning, comparative biology and taxonomic classification.</title>
        <authorList>
            <person name="Goeker M."/>
        </authorList>
    </citation>
    <scope>NUCLEOTIDE SEQUENCE [LARGE SCALE GENOMIC DNA]</scope>
    <source>
        <strain evidence="2 3">DSM 21458</strain>
    </source>
</reference>